<gene>
    <name evidence="2" type="ORF">GCM10007875_22620</name>
</gene>
<evidence type="ECO:0000256" key="1">
    <source>
        <dbReference type="SAM" id="Phobius"/>
    </source>
</evidence>
<keyword evidence="1" id="KW-0472">Membrane</keyword>
<feature type="transmembrane region" description="Helical" evidence="1">
    <location>
        <begin position="93"/>
        <end position="110"/>
    </location>
</feature>
<dbReference type="EMBL" id="BSOJ01000028">
    <property type="protein sequence ID" value="GLR27171.1"/>
    <property type="molecule type" value="Genomic_DNA"/>
</dbReference>
<keyword evidence="1" id="KW-1133">Transmembrane helix</keyword>
<proteinExistence type="predicted"/>
<sequence>MTLALSAPRQNSEMGFSRDIESQRLNPVATRRYNPYVTAAKIGGLGICAGAGLVATSLLASLDPTQTHHMGRSLQDTGCTDKQLENIQKAKQALLYSGIAAASGLGAAFVGGCSTAACPESGASGPFLCLAQLGGVALSLGSTAVLVSGIIYGVMKSNC</sequence>
<keyword evidence="3" id="KW-1185">Reference proteome</keyword>
<accession>A0ABQ5YUM9</accession>
<reference evidence="3" key="1">
    <citation type="journal article" date="2019" name="Int. J. Syst. Evol. Microbiol.">
        <title>The Global Catalogue of Microorganisms (GCM) 10K type strain sequencing project: providing services to taxonomists for standard genome sequencing and annotation.</title>
        <authorList>
            <consortium name="The Broad Institute Genomics Platform"/>
            <consortium name="The Broad Institute Genome Sequencing Center for Infectious Disease"/>
            <person name="Wu L."/>
            <person name="Ma J."/>
        </authorList>
    </citation>
    <scope>NUCLEOTIDE SEQUENCE [LARGE SCALE GENOMIC DNA]</scope>
    <source>
        <strain evidence="3">NBRC 105857</strain>
    </source>
</reference>
<keyword evidence="1" id="KW-0812">Transmembrane</keyword>
<feature type="transmembrane region" description="Helical" evidence="1">
    <location>
        <begin position="42"/>
        <end position="62"/>
    </location>
</feature>
<organism evidence="2 3">
    <name type="scientific">Limnobacter litoralis</name>
    <dbReference type="NCBI Taxonomy" id="481366"/>
    <lineage>
        <taxon>Bacteria</taxon>
        <taxon>Pseudomonadati</taxon>
        <taxon>Pseudomonadota</taxon>
        <taxon>Betaproteobacteria</taxon>
        <taxon>Burkholderiales</taxon>
        <taxon>Burkholderiaceae</taxon>
        <taxon>Limnobacter</taxon>
    </lineage>
</organism>
<feature type="transmembrane region" description="Helical" evidence="1">
    <location>
        <begin position="130"/>
        <end position="155"/>
    </location>
</feature>
<dbReference type="Proteomes" id="UP001156664">
    <property type="component" value="Unassembled WGS sequence"/>
</dbReference>
<name>A0ABQ5YUM9_9BURK</name>
<protein>
    <submittedName>
        <fullName evidence="2">Uncharacterized protein</fullName>
    </submittedName>
</protein>
<evidence type="ECO:0000313" key="2">
    <source>
        <dbReference type="EMBL" id="GLR27171.1"/>
    </source>
</evidence>
<dbReference type="RefSeq" id="WP_284281903.1">
    <property type="nucleotide sequence ID" value="NZ_BSOJ01000028.1"/>
</dbReference>
<evidence type="ECO:0000313" key="3">
    <source>
        <dbReference type="Proteomes" id="UP001156664"/>
    </source>
</evidence>
<comment type="caution">
    <text evidence="2">The sequence shown here is derived from an EMBL/GenBank/DDBJ whole genome shotgun (WGS) entry which is preliminary data.</text>
</comment>